<accession>A0ABN6N2N4</accession>
<organism evidence="1 2">
    <name type="scientific">Anaeromyxobacter paludicola</name>
    <dbReference type="NCBI Taxonomy" id="2918171"/>
    <lineage>
        <taxon>Bacteria</taxon>
        <taxon>Pseudomonadati</taxon>
        <taxon>Myxococcota</taxon>
        <taxon>Myxococcia</taxon>
        <taxon>Myxococcales</taxon>
        <taxon>Cystobacterineae</taxon>
        <taxon>Anaeromyxobacteraceae</taxon>
        <taxon>Anaeromyxobacter</taxon>
    </lineage>
</organism>
<proteinExistence type="predicted"/>
<dbReference type="Proteomes" id="UP001162734">
    <property type="component" value="Chromosome"/>
</dbReference>
<reference evidence="2" key="1">
    <citation type="journal article" date="2022" name="Int. J. Syst. Evol. Microbiol.">
        <title>Anaeromyxobacter oryzae sp. nov., Anaeromyxobacter diazotrophicus sp. nov. and Anaeromyxobacter paludicola sp. nov., isolated from paddy soils.</title>
        <authorList>
            <person name="Itoh H."/>
            <person name="Xu Z."/>
            <person name="Mise K."/>
            <person name="Masuda Y."/>
            <person name="Ushijima N."/>
            <person name="Hayakawa C."/>
            <person name="Shiratori Y."/>
            <person name="Senoo K."/>
        </authorList>
    </citation>
    <scope>NUCLEOTIDE SEQUENCE [LARGE SCALE GENOMIC DNA]</scope>
    <source>
        <strain evidence="2">Red630</strain>
    </source>
</reference>
<sequence length="551" mass="57372">MRVYGDRLRREAPREKLARLGALLGDARAAGGRARHDLLLDALVEAGELAQGVLDARFAAEGADGRSPEGDAAMALAGGVARALWSSWRSGFSRVEWPPGALALAVARAGLPATVEVKAPEGYAFYALYPEAYGEAAEALAPAGARLRVIGLRSVGTGLAALVAAAAGATRAPVTLRPVGHPFARRLAVSAALERELVGDPEARYAVVDEGPGLSGSSFAAVGRWLEARGVAPERIHLLPGHDGEPGGVNPEAAAAYRRWPRRAVSFEALHREAGGIAAWAAPLIGLALEPPRDLSGGAWRALVCGAPPWPPADPPRERRKLLVRTRAGPWLLRFAGLGRSGAAALRRARALARAGFAAEVAGLARGFLVQRWVEARPLPQAAVPRAALLARVAEYLAFRAAALPAGAGEGAAPGELLEMARTNLAEGGEAAALRALEAAAAPLDAISAGARPIEVDGKLQPWEWLVAGDGRLLKADAVDHCAAHDLVGCQDLLWDVAGAEAELALSRGELGELLGRLRAAGARPEAHLAFYRLAYRAFQLGRARLAVGGP</sequence>
<protein>
    <recommendedName>
        <fullName evidence="3">Cell division protein FtsK</fullName>
    </recommendedName>
</protein>
<keyword evidence="2" id="KW-1185">Reference proteome</keyword>
<dbReference type="EMBL" id="AP025592">
    <property type="protein sequence ID" value="BDG07474.1"/>
    <property type="molecule type" value="Genomic_DNA"/>
</dbReference>
<dbReference type="RefSeq" id="WP_248344229.1">
    <property type="nucleotide sequence ID" value="NZ_AP025592.1"/>
</dbReference>
<evidence type="ECO:0008006" key="3">
    <source>
        <dbReference type="Google" id="ProtNLM"/>
    </source>
</evidence>
<evidence type="ECO:0000313" key="2">
    <source>
        <dbReference type="Proteomes" id="UP001162734"/>
    </source>
</evidence>
<name>A0ABN6N2N4_9BACT</name>
<evidence type="ECO:0000313" key="1">
    <source>
        <dbReference type="EMBL" id="BDG07474.1"/>
    </source>
</evidence>
<gene>
    <name evidence="1" type="ORF">AMPC_05870</name>
</gene>